<protein>
    <submittedName>
        <fullName evidence="6">Uncharacterized protein</fullName>
    </submittedName>
</protein>
<dbReference type="EMBL" id="BGPR01151414">
    <property type="protein sequence ID" value="GBL59140.1"/>
    <property type="molecule type" value="Genomic_DNA"/>
</dbReference>
<evidence type="ECO:0000313" key="3">
    <source>
        <dbReference type="EMBL" id="GBL57766.1"/>
    </source>
</evidence>
<reference evidence="6 7" key="1">
    <citation type="journal article" date="2019" name="Sci. Rep.">
        <title>Orb-weaving spider Araneus ventricosus genome elucidates the spidroin gene catalogue.</title>
        <authorList>
            <person name="Kono N."/>
            <person name="Nakamura H."/>
            <person name="Ohtoshi R."/>
            <person name="Moran D.A.P."/>
            <person name="Shinohara A."/>
            <person name="Yoshida Y."/>
            <person name="Fujiwara M."/>
            <person name="Mori M."/>
            <person name="Tomita M."/>
            <person name="Arakawa K."/>
        </authorList>
    </citation>
    <scope>NUCLEOTIDE SEQUENCE [LARGE SCALE GENOMIC DNA]</scope>
</reference>
<evidence type="ECO:0000313" key="5">
    <source>
        <dbReference type="EMBL" id="GBL59079.1"/>
    </source>
</evidence>
<gene>
    <name evidence="3" type="ORF">AVEN_161354_1</name>
    <name evidence="4" type="ORF">AVEN_252716_1</name>
    <name evidence="5" type="ORF">AVEN_26706_1</name>
    <name evidence="6" type="ORF">AVEN_62943_1</name>
    <name evidence="2" type="ORF">AVEN_8857_1</name>
</gene>
<dbReference type="Proteomes" id="UP000499080">
    <property type="component" value="Unassembled WGS sequence"/>
</dbReference>
<name>A0A4Y1ZP57_ARAVE</name>
<evidence type="ECO:0000313" key="7">
    <source>
        <dbReference type="Proteomes" id="UP000499080"/>
    </source>
</evidence>
<evidence type="ECO:0000313" key="2">
    <source>
        <dbReference type="EMBL" id="GBL57627.1"/>
    </source>
</evidence>
<dbReference type="OrthoDB" id="6434502at2759"/>
<evidence type="ECO:0000256" key="1">
    <source>
        <dbReference type="SAM" id="MobiDB-lite"/>
    </source>
</evidence>
<dbReference type="EMBL" id="BGPR01151211">
    <property type="protein sequence ID" value="GBL57766.1"/>
    <property type="molecule type" value="Genomic_DNA"/>
</dbReference>
<dbReference type="AlphaFoldDB" id="A0A4Y1ZP57"/>
<dbReference type="EMBL" id="BGPR01151393">
    <property type="protein sequence ID" value="GBL58987.1"/>
    <property type="molecule type" value="Genomic_DNA"/>
</dbReference>
<accession>A0A4Y1ZP57</accession>
<feature type="region of interest" description="Disordered" evidence="1">
    <location>
        <begin position="1"/>
        <end position="33"/>
    </location>
</feature>
<comment type="caution">
    <text evidence="6">The sequence shown here is derived from an EMBL/GenBank/DDBJ whole genome shotgun (WGS) entry which is preliminary data.</text>
</comment>
<proteinExistence type="predicted"/>
<evidence type="ECO:0000313" key="6">
    <source>
        <dbReference type="EMBL" id="GBL59140.1"/>
    </source>
</evidence>
<keyword evidence="7" id="KW-1185">Reference proteome</keyword>
<dbReference type="EMBL" id="BGPR01151405">
    <property type="protein sequence ID" value="GBL59079.1"/>
    <property type="molecule type" value="Genomic_DNA"/>
</dbReference>
<feature type="non-terminal residue" evidence="6">
    <location>
        <position position="1"/>
    </location>
</feature>
<sequence>DTLDGMKNSPANGPGTPREEGPSMGDYGIPGYGQENVSAFGNNCYQT</sequence>
<evidence type="ECO:0000313" key="4">
    <source>
        <dbReference type="EMBL" id="GBL58987.1"/>
    </source>
</evidence>
<organism evidence="6 7">
    <name type="scientific">Araneus ventricosus</name>
    <name type="common">Orbweaver spider</name>
    <name type="synonym">Epeira ventricosa</name>
    <dbReference type="NCBI Taxonomy" id="182803"/>
    <lineage>
        <taxon>Eukaryota</taxon>
        <taxon>Metazoa</taxon>
        <taxon>Ecdysozoa</taxon>
        <taxon>Arthropoda</taxon>
        <taxon>Chelicerata</taxon>
        <taxon>Arachnida</taxon>
        <taxon>Araneae</taxon>
        <taxon>Araneomorphae</taxon>
        <taxon>Entelegynae</taxon>
        <taxon>Araneoidea</taxon>
        <taxon>Araneidae</taxon>
        <taxon>Araneus</taxon>
    </lineage>
</organism>
<dbReference type="EMBL" id="BGPR01151181">
    <property type="protein sequence ID" value="GBL57627.1"/>
    <property type="molecule type" value="Genomic_DNA"/>
</dbReference>